<dbReference type="InterPro" id="IPR002306">
    <property type="entry name" value="Trp-tRNA-ligase"/>
</dbReference>
<evidence type="ECO:0000313" key="11">
    <source>
        <dbReference type="EMBL" id="SIN72828.1"/>
    </source>
</evidence>
<keyword evidence="4 10" id="KW-0547">Nucleotide-binding</keyword>
<reference evidence="12" key="1">
    <citation type="submission" date="2016-11" db="EMBL/GenBank/DDBJ databases">
        <authorList>
            <person name="Varghese N."/>
            <person name="Submissions S."/>
        </authorList>
    </citation>
    <scope>NUCLEOTIDE SEQUENCE [LARGE SCALE GENOMIC DNA]</scope>
    <source>
        <strain evidence="12">DSM 15292</strain>
    </source>
</reference>
<protein>
    <recommendedName>
        <fullName evidence="2 9">Tryptophan--tRNA ligase</fullName>
        <ecNumber evidence="2 9">6.1.1.2</ecNumber>
    </recommendedName>
</protein>
<evidence type="ECO:0000256" key="1">
    <source>
        <dbReference type="ARBA" id="ARBA00005594"/>
    </source>
</evidence>
<keyword evidence="3 10" id="KW-0436">Ligase</keyword>
<dbReference type="PANTHER" id="PTHR43766">
    <property type="entry name" value="TRYPTOPHAN--TRNA LIGASE, MITOCHONDRIAL"/>
    <property type="match status" value="1"/>
</dbReference>
<evidence type="ECO:0000256" key="7">
    <source>
        <dbReference type="ARBA" id="ARBA00023146"/>
    </source>
</evidence>
<dbReference type="GO" id="GO:0005524">
    <property type="term" value="F:ATP binding"/>
    <property type="evidence" value="ECO:0007669"/>
    <property type="project" value="UniProtKB-KW"/>
</dbReference>
<dbReference type="GO" id="GO:0004830">
    <property type="term" value="F:tryptophan-tRNA ligase activity"/>
    <property type="evidence" value="ECO:0007669"/>
    <property type="project" value="UniProtKB-UniRule"/>
</dbReference>
<dbReference type="InterPro" id="IPR050203">
    <property type="entry name" value="Trp-tRNA_synthetase"/>
</dbReference>
<evidence type="ECO:0000256" key="8">
    <source>
        <dbReference type="ARBA" id="ARBA00049929"/>
    </source>
</evidence>
<name>A0A1N6DPU8_9BACT</name>
<evidence type="ECO:0000256" key="2">
    <source>
        <dbReference type="ARBA" id="ARBA00013161"/>
    </source>
</evidence>
<proteinExistence type="inferred from homology"/>
<evidence type="ECO:0000256" key="3">
    <source>
        <dbReference type="ARBA" id="ARBA00022598"/>
    </source>
</evidence>
<dbReference type="PRINTS" id="PR01039">
    <property type="entry name" value="TRNASYNTHTRP"/>
</dbReference>
<keyword evidence="5 10" id="KW-0067">ATP-binding</keyword>
<dbReference type="GO" id="GO:0006436">
    <property type="term" value="P:tryptophanyl-tRNA aminoacylation"/>
    <property type="evidence" value="ECO:0007669"/>
    <property type="project" value="UniProtKB-UniRule"/>
</dbReference>
<dbReference type="InterPro" id="IPR014729">
    <property type="entry name" value="Rossmann-like_a/b/a_fold"/>
</dbReference>
<dbReference type="FunFam" id="1.10.240.10:FF:000005">
    <property type="entry name" value="Tryptophan--tRNA ligase"/>
    <property type="match status" value="1"/>
</dbReference>
<dbReference type="GO" id="GO:0005829">
    <property type="term" value="C:cytosol"/>
    <property type="evidence" value="ECO:0007669"/>
    <property type="project" value="TreeGrafter"/>
</dbReference>
<dbReference type="Pfam" id="PF00579">
    <property type="entry name" value="tRNA-synt_1b"/>
    <property type="match status" value="1"/>
</dbReference>
<dbReference type="PANTHER" id="PTHR43766:SF1">
    <property type="entry name" value="TRYPTOPHAN--TRNA LIGASE, MITOCHONDRIAL"/>
    <property type="match status" value="1"/>
</dbReference>
<dbReference type="Gene3D" id="1.10.240.10">
    <property type="entry name" value="Tyrosyl-Transfer RNA Synthetase"/>
    <property type="match status" value="1"/>
</dbReference>
<evidence type="ECO:0000256" key="6">
    <source>
        <dbReference type="ARBA" id="ARBA00022917"/>
    </source>
</evidence>
<dbReference type="InterPro" id="IPR002305">
    <property type="entry name" value="aa-tRNA-synth_Ic"/>
</dbReference>
<dbReference type="SUPFAM" id="SSF52374">
    <property type="entry name" value="Nucleotidylyl transferase"/>
    <property type="match status" value="1"/>
</dbReference>
<organism evidence="11 12">
    <name type="scientific">Algoriphagus halophilus</name>
    <dbReference type="NCBI Taxonomy" id="226505"/>
    <lineage>
        <taxon>Bacteria</taxon>
        <taxon>Pseudomonadati</taxon>
        <taxon>Bacteroidota</taxon>
        <taxon>Cytophagia</taxon>
        <taxon>Cytophagales</taxon>
        <taxon>Cyclobacteriaceae</taxon>
        <taxon>Algoriphagus</taxon>
    </lineage>
</organism>
<dbReference type="Proteomes" id="UP000185221">
    <property type="component" value="Unassembled WGS sequence"/>
</dbReference>
<keyword evidence="7 10" id="KW-0030">Aminoacyl-tRNA synthetase</keyword>
<evidence type="ECO:0000256" key="9">
    <source>
        <dbReference type="NCBIfam" id="TIGR00233"/>
    </source>
</evidence>
<dbReference type="EMBL" id="FSRC01000001">
    <property type="protein sequence ID" value="SIN72828.1"/>
    <property type="molecule type" value="Genomic_DNA"/>
</dbReference>
<comment type="catalytic activity">
    <reaction evidence="8">
        <text>tRNA(Trp) + L-tryptophan + ATP = L-tryptophyl-tRNA(Trp) + AMP + diphosphate + H(+)</text>
        <dbReference type="Rhea" id="RHEA:24080"/>
        <dbReference type="Rhea" id="RHEA-COMP:9671"/>
        <dbReference type="Rhea" id="RHEA-COMP:9705"/>
        <dbReference type="ChEBI" id="CHEBI:15378"/>
        <dbReference type="ChEBI" id="CHEBI:30616"/>
        <dbReference type="ChEBI" id="CHEBI:33019"/>
        <dbReference type="ChEBI" id="CHEBI:57912"/>
        <dbReference type="ChEBI" id="CHEBI:78442"/>
        <dbReference type="ChEBI" id="CHEBI:78535"/>
        <dbReference type="ChEBI" id="CHEBI:456215"/>
        <dbReference type="EC" id="6.1.1.2"/>
    </reaction>
</comment>
<evidence type="ECO:0000313" key="12">
    <source>
        <dbReference type="Proteomes" id="UP000185221"/>
    </source>
</evidence>
<dbReference type="STRING" id="226505.SAMN05444394_1244"/>
<dbReference type="EC" id="6.1.1.2" evidence="2 9"/>
<comment type="similarity">
    <text evidence="1 10">Belongs to the class-I aminoacyl-tRNA synthetase family.</text>
</comment>
<evidence type="ECO:0000256" key="10">
    <source>
        <dbReference type="RuleBase" id="RU363036"/>
    </source>
</evidence>
<keyword evidence="6 10" id="KW-0648">Protein biosynthesis</keyword>
<dbReference type="AlphaFoldDB" id="A0A1N6DPU8"/>
<keyword evidence="12" id="KW-1185">Reference proteome</keyword>
<dbReference type="CDD" id="cd00806">
    <property type="entry name" value="TrpRS_core"/>
    <property type="match status" value="1"/>
</dbReference>
<accession>A0A1N6DPU8</accession>
<dbReference type="NCBIfam" id="TIGR00233">
    <property type="entry name" value="trpS"/>
    <property type="match status" value="1"/>
</dbReference>
<sequence>MDYILIYLICAKIKQMARVLTGIQSSGRPHLGNILGAIVPAIELIKQNKEESFIFIADLHSLTSSKDGELRKQNTLAVAAAWLAFGLDIENTVFYRQSRRPEVAELTWYLSCFTPYPMLANAHSFKDKSERLSDVNAGLFTYPVLMASDILLYSADLVPVGKDQMQHLEMTRDIASTFNRLMGEDILTIPEARIDEVVKTIPGTDGQKMSKSYNNYIDIFLPEKALKKNVNSIVTDSTPLEEPKDPDTCNVFKLYSLIATEEQTLEMREKYLGGNYGYGHAKKEFMQLILDKYSKERELFNYYMENPEEVEKKLAAGEEKAKAIGDPILEKVREKLGFR</sequence>
<evidence type="ECO:0000256" key="4">
    <source>
        <dbReference type="ARBA" id="ARBA00022741"/>
    </source>
</evidence>
<evidence type="ECO:0000256" key="5">
    <source>
        <dbReference type="ARBA" id="ARBA00022840"/>
    </source>
</evidence>
<dbReference type="Gene3D" id="3.40.50.620">
    <property type="entry name" value="HUPs"/>
    <property type="match status" value="1"/>
</dbReference>
<gene>
    <name evidence="11" type="ORF">SAMN05444394_1244</name>
</gene>